<dbReference type="PANTHER" id="PTHR43820:SF4">
    <property type="entry name" value="HIGH-AFFINITY BRANCHED-CHAIN AMINO ACID TRANSPORT ATP-BINDING PROTEIN LIVF"/>
    <property type="match status" value="1"/>
</dbReference>
<evidence type="ECO:0000256" key="1">
    <source>
        <dbReference type="ARBA" id="ARBA00004651"/>
    </source>
</evidence>
<evidence type="ECO:0000259" key="11">
    <source>
        <dbReference type="PROSITE" id="PS50850"/>
    </source>
</evidence>
<dbReference type="InterPro" id="IPR036259">
    <property type="entry name" value="MFS_trans_sf"/>
</dbReference>
<feature type="domain" description="ABC transporter" evidence="12">
    <location>
        <begin position="492"/>
        <end position="725"/>
    </location>
</feature>
<protein>
    <recommendedName>
        <fullName evidence="15">MFS transporter</fullName>
    </recommendedName>
</protein>
<evidence type="ECO:0000256" key="5">
    <source>
        <dbReference type="ARBA" id="ARBA00022741"/>
    </source>
</evidence>
<comment type="similarity">
    <text evidence="2">Belongs to the ABC transporter superfamily.</text>
</comment>
<dbReference type="Gene3D" id="1.20.1250.20">
    <property type="entry name" value="MFS general substrate transporter like domains"/>
    <property type="match status" value="2"/>
</dbReference>
<evidence type="ECO:0000256" key="2">
    <source>
        <dbReference type="ARBA" id="ARBA00005417"/>
    </source>
</evidence>
<comment type="subcellular location">
    <subcellularLocation>
        <location evidence="1">Cell membrane</location>
        <topology evidence="1">Multi-pass membrane protein</topology>
    </subcellularLocation>
</comment>
<keyword evidence="4 10" id="KW-0812">Transmembrane</keyword>
<dbReference type="CDD" id="cd03224">
    <property type="entry name" value="ABC_TM1139_LivF_branched"/>
    <property type="match status" value="1"/>
</dbReference>
<dbReference type="InterPro" id="IPR003593">
    <property type="entry name" value="AAA+_ATPase"/>
</dbReference>
<evidence type="ECO:0000256" key="3">
    <source>
        <dbReference type="ARBA" id="ARBA00022448"/>
    </source>
</evidence>
<dbReference type="InterPro" id="IPR052156">
    <property type="entry name" value="BCAA_Transport_ATP-bd_LivF"/>
</dbReference>
<evidence type="ECO:0000256" key="8">
    <source>
        <dbReference type="ARBA" id="ARBA00022989"/>
    </source>
</evidence>
<dbReference type="Gene3D" id="3.40.50.300">
    <property type="entry name" value="P-loop containing nucleotide triphosphate hydrolases"/>
    <property type="match status" value="1"/>
</dbReference>
<dbReference type="SMART" id="SM00382">
    <property type="entry name" value="AAA"/>
    <property type="match status" value="1"/>
</dbReference>
<keyword evidence="6" id="KW-0067">ATP-binding</keyword>
<keyword evidence="8 10" id="KW-1133">Transmembrane helix</keyword>
<keyword evidence="9 10" id="KW-0472">Membrane</keyword>
<dbReference type="InterPro" id="IPR011701">
    <property type="entry name" value="MFS"/>
</dbReference>
<feature type="transmembrane region" description="Helical" evidence="10">
    <location>
        <begin position="406"/>
        <end position="431"/>
    </location>
</feature>
<dbReference type="Pfam" id="PF00005">
    <property type="entry name" value="ABC_tran"/>
    <property type="match status" value="1"/>
</dbReference>
<evidence type="ECO:0008006" key="15">
    <source>
        <dbReference type="Google" id="ProtNLM"/>
    </source>
</evidence>
<sequence length="740" mass="76799">MTEHDGASEGSVARLAHGLIEAEDHAASPADEEPPAPGVGAPVLTLREGLAASGSAAFLVLMALVAFDELESAALGVLAPDLRDGFGVGNGTIVVISSAAGAFIVLGTMPMGWFADRYPRGRVAGWAGLAFGACVALCGLAANIVQFFLARLGVGIAKAANMPVNMSLLADTYPVGVRGRIGAAHGSAARVAGILSPLAVGGIAGWAGGDEGWRWAFLLLGLPSAVAALAAFRLPEPPRGRHERAAVLGESAHPAPPAEPVAMEAALARLNRIATLKGMIAACSALGFGLFTGPILANLFTEQQYGASSFERGVAGAVAGAATLGMLPFIGGRFDRLYRRDPARALAIIGYLVMPAALLMPVQYAMPNLALFTLVAMPGAMAMSAAFTMLTPALQSVVPYKLRGMGAAMASVHIFFVGATGGALLSAFLVGEYGPRTATLVICVPSTLVGGLMVLRSAASIRGDLALVVAELREEEAEARRLAAAPEDVPALQLADADVSYGPVRVLFGASLEVRRGEILALLGTNGAGKSTILRTLAGLTTPTRGVVRLDGRDITFTSPERRGQLGIRLLPGGKGVFPDMTVRRNLETAAFAYRRDPADRDRRIARSLARFPDLADRQHTRADALSGGRQQLLALAMVLVHDPDVLLVDELSLGLAPVTVQQLLGVVEQLRDDGIGVVIVEQSLDLALSVADRAVFLDKGHVRFDGPAADLAGRDDLARAVFLGAHDGRGEADPREAGR</sequence>
<organism evidence="13 14">
    <name type="scientific">Yinghuangia aomiensis</name>
    <dbReference type="NCBI Taxonomy" id="676205"/>
    <lineage>
        <taxon>Bacteria</taxon>
        <taxon>Bacillati</taxon>
        <taxon>Actinomycetota</taxon>
        <taxon>Actinomycetes</taxon>
        <taxon>Kitasatosporales</taxon>
        <taxon>Streptomycetaceae</taxon>
        <taxon>Yinghuangia</taxon>
    </lineage>
</organism>
<dbReference type="SUPFAM" id="SSF103473">
    <property type="entry name" value="MFS general substrate transporter"/>
    <property type="match status" value="1"/>
</dbReference>
<comment type="caution">
    <text evidence="13">The sequence shown here is derived from an EMBL/GenBank/DDBJ whole genome shotgun (WGS) entry which is preliminary data.</text>
</comment>
<evidence type="ECO:0000256" key="7">
    <source>
        <dbReference type="ARBA" id="ARBA00022970"/>
    </source>
</evidence>
<feature type="transmembrane region" description="Helical" evidence="10">
    <location>
        <begin position="188"/>
        <end position="207"/>
    </location>
</feature>
<feature type="transmembrane region" description="Helical" evidence="10">
    <location>
        <begin position="343"/>
        <end position="364"/>
    </location>
</feature>
<dbReference type="InterPro" id="IPR027417">
    <property type="entry name" value="P-loop_NTPase"/>
</dbReference>
<name>A0ABP9IFY1_9ACTN</name>
<evidence type="ECO:0000256" key="4">
    <source>
        <dbReference type="ARBA" id="ARBA00022692"/>
    </source>
</evidence>
<feature type="domain" description="Major facilitator superfamily (MFS) profile" evidence="11">
    <location>
        <begin position="57"/>
        <end position="462"/>
    </location>
</feature>
<gene>
    <name evidence="13" type="ORF">GCM10023205_82090</name>
</gene>
<dbReference type="PROSITE" id="PS50893">
    <property type="entry name" value="ABC_TRANSPORTER_2"/>
    <property type="match status" value="1"/>
</dbReference>
<accession>A0ABP9IFY1</accession>
<feature type="transmembrane region" description="Helical" evidence="10">
    <location>
        <begin position="279"/>
        <end position="301"/>
    </location>
</feature>
<dbReference type="PROSITE" id="PS50850">
    <property type="entry name" value="MFS"/>
    <property type="match status" value="1"/>
</dbReference>
<keyword evidence="7" id="KW-0029">Amino-acid transport</keyword>
<feature type="transmembrane region" description="Helical" evidence="10">
    <location>
        <begin position="213"/>
        <end position="234"/>
    </location>
</feature>
<evidence type="ECO:0000259" key="12">
    <source>
        <dbReference type="PROSITE" id="PS50893"/>
    </source>
</evidence>
<reference evidence="14" key="1">
    <citation type="journal article" date="2019" name="Int. J. Syst. Evol. Microbiol.">
        <title>The Global Catalogue of Microorganisms (GCM) 10K type strain sequencing project: providing services to taxonomists for standard genome sequencing and annotation.</title>
        <authorList>
            <consortium name="The Broad Institute Genomics Platform"/>
            <consortium name="The Broad Institute Genome Sequencing Center for Infectious Disease"/>
            <person name="Wu L."/>
            <person name="Ma J."/>
        </authorList>
    </citation>
    <scope>NUCLEOTIDE SEQUENCE [LARGE SCALE GENOMIC DNA]</scope>
    <source>
        <strain evidence="14">JCM 17986</strain>
    </source>
</reference>
<proteinExistence type="inferred from homology"/>
<evidence type="ECO:0000256" key="9">
    <source>
        <dbReference type="ARBA" id="ARBA00023136"/>
    </source>
</evidence>
<evidence type="ECO:0000256" key="10">
    <source>
        <dbReference type="SAM" id="Phobius"/>
    </source>
</evidence>
<dbReference type="Proteomes" id="UP001500466">
    <property type="component" value="Unassembled WGS sequence"/>
</dbReference>
<feature type="transmembrane region" description="Helical" evidence="10">
    <location>
        <begin position="437"/>
        <end position="455"/>
    </location>
</feature>
<evidence type="ECO:0000256" key="6">
    <source>
        <dbReference type="ARBA" id="ARBA00022840"/>
    </source>
</evidence>
<evidence type="ECO:0000313" key="14">
    <source>
        <dbReference type="Proteomes" id="UP001500466"/>
    </source>
</evidence>
<dbReference type="Pfam" id="PF07690">
    <property type="entry name" value="MFS_1"/>
    <property type="match status" value="1"/>
</dbReference>
<dbReference type="InterPro" id="IPR020846">
    <property type="entry name" value="MFS_dom"/>
</dbReference>
<dbReference type="PANTHER" id="PTHR43820">
    <property type="entry name" value="HIGH-AFFINITY BRANCHED-CHAIN AMINO ACID TRANSPORT ATP-BINDING PROTEIN LIVF"/>
    <property type="match status" value="1"/>
</dbReference>
<feature type="transmembrane region" description="Helical" evidence="10">
    <location>
        <begin position="313"/>
        <end position="331"/>
    </location>
</feature>
<feature type="transmembrane region" description="Helical" evidence="10">
    <location>
        <begin position="88"/>
        <end position="114"/>
    </location>
</feature>
<keyword evidence="3" id="KW-0813">Transport</keyword>
<dbReference type="InterPro" id="IPR003439">
    <property type="entry name" value="ABC_transporter-like_ATP-bd"/>
</dbReference>
<keyword evidence="5" id="KW-0547">Nucleotide-binding</keyword>
<dbReference type="EMBL" id="BAABHS010000061">
    <property type="protein sequence ID" value="GAA4996447.1"/>
    <property type="molecule type" value="Genomic_DNA"/>
</dbReference>
<dbReference type="SUPFAM" id="SSF52540">
    <property type="entry name" value="P-loop containing nucleoside triphosphate hydrolases"/>
    <property type="match status" value="1"/>
</dbReference>
<keyword evidence="14" id="KW-1185">Reference proteome</keyword>
<dbReference type="RefSeq" id="WP_345680996.1">
    <property type="nucleotide sequence ID" value="NZ_BAABHS010000061.1"/>
</dbReference>
<feature type="transmembrane region" description="Helical" evidence="10">
    <location>
        <begin position="370"/>
        <end position="394"/>
    </location>
</feature>
<evidence type="ECO:0000313" key="13">
    <source>
        <dbReference type="EMBL" id="GAA4996447.1"/>
    </source>
</evidence>
<feature type="transmembrane region" description="Helical" evidence="10">
    <location>
        <begin position="126"/>
        <end position="149"/>
    </location>
</feature>